<evidence type="ECO:0000313" key="3">
    <source>
        <dbReference type="EMBL" id="MBN8227449.1"/>
    </source>
</evidence>
<dbReference type="Pfam" id="PF07693">
    <property type="entry name" value="KAP_NTPase"/>
    <property type="match status" value="1"/>
</dbReference>
<feature type="transmembrane region" description="Helical" evidence="1">
    <location>
        <begin position="84"/>
        <end position="105"/>
    </location>
</feature>
<keyword evidence="1" id="KW-0472">Membrane</keyword>
<dbReference type="Proteomes" id="UP000664052">
    <property type="component" value="Unassembled WGS sequence"/>
</dbReference>
<feature type="transmembrane region" description="Helical" evidence="1">
    <location>
        <begin position="14"/>
        <end position="32"/>
    </location>
</feature>
<dbReference type="InterPro" id="IPR027417">
    <property type="entry name" value="P-loop_NTPase"/>
</dbReference>
<comment type="caution">
    <text evidence="3">The sequence shown here is derived from an EMBL/GenBank/DDBJ whole genome shotgun (WGS) entry which is preliminary data.</text>
</comment>
<name>A0ABS3D709_9BACT</name>
<accession>A0ABS3D709</accession>
<gene>
    <name evidence="3" type="ORF">JYK02_08005</name>
</gene>
<feature type="domain" description="KAP NTPase" evidence="2">
    <location>
        <begin position="208"/>
        <end position="302"/>
    </location>
</feature>
<sequence>MNTARHRNAIIKRWFEIVAFSLPAGATALFALHLAPNCKDFTDFAEWAVVPALTLLIGFGLLWGRKRAPAWSGLRHFWRYPPSWFAALLGFIWLIFFLAVSPSATQALQCPGLSSDEIRSFLSTSWMNILVLIGFITMLLIVAALLASTIGTSDEQSRVAALLGLSPPASSTTQPAAPTPPTIDFSKLRIWVQNDTPINHPDLDTFSRNPIAKRISNKIKARTEKALTIALIGELGSGKTSIYNLVLHELNDAGLLGQSVAVVRISLWPFDTVDAAIHGILSSLTEELGRHVNTTPIAGLPDEYISTIENAGVGWAKLFRRNRPPAAILSDFDEVTAALDMHFVLWIEDLERFAGSTSTTHPPEVERLAPLRSLLHSISEATSIQVVFASTLLSARFDIEKIARIVEPLPTIEPKFIWKTLSAFMKGCLATESYIDPVSLSTREHLRGNSTADWFDWAPYVPQDMFTLPVALATICNNPRKIKYGLRQCLDVWDKLRGEIDFDDLFSVSLLRASEPDVFALIVDNIDEIRSESRPRESRSNTEAKSNFEIQFNALWGSAASPKRAAIEEILDFIFPNWREPGTQQVAKIKPQGLSVRSHRDYWKRYLSQDSLSTEEKDQPILKDIVLWKSHFSNELVSRLLKASQLDTVRAFAGLLLGTHELTKLLDATVRAELRRSPVEWGNRYPPSVIAIWHLLLDKENELLPSTLKELIKLTTSVNLQLTSTLLYFFLTKDGSGPELVPQAQAEEIKASFIEILCDSFISKDPKHLADALRGAEPATLLINCWGLGRVRQKKFEGLPFAHWRPFSDALIEAAELAPEAVLPQINQFIVDRADQIRWDEGVFREVATYTLNSERANRLFNMNRLFEITLKVSSPDIFPAESIPAYEAILRHAQNLQGKRSGKS</sequence>
<proteinExistence type="predicted"/>
<dbReference type="InterPro" id="IPR011646">
    <property type="entry name" value="KAP_P-loop"/>
</dbReference>
<feature type="transmembrane region" description="Helical" evidence="1">
    <location>
        <begin position="125"/>
        <end position="148"/>
    </location>
</feature>
<keyword evidence="4" id="KW-1185">Reference proteome</keyword>
<feature type="transmembrane region" description="Helical" evidence="1">
    <location>
        <begin position="44"/>
        <end position="63"/>
    </location>
</feature>
<keyword evidence="1" id="KW-0812">Transmembrane</keyword>
<protein>
    <recommendedName>
        <fullName evidence="2">KAP NTPase domain-containing protein</fullName>
    </recommendedName>
</protein>
<evidence type="ECO:0000313" key="4">
    <source>
        <dbReference type="Proteomes" id="UP000664052"/>
    </source>
</evidence>
<organism evidence="3 4">
    <name type="scientific">Corallococcus macrosporus</name>
    <dbReference type="NCBI Taxonomy" id="35"/>
    <lineage>
        <taxon>Bacteria</taxon>
        <taxon>Pseudomonadati</taxon>
        <taxon>Myxococcota</taxon>
        <taxon>Myxococcia</taxon>
        <taxon>Myxococcales</taxon>
        <taxon>Cystobacterineae</taxon>
        <taxon>Myxococcaceae</taxon>
        <taxon>Corallococcus</taxon>
    </lineage>
</organism>
<dbReference type="SUPFAM" id="SSF52540">
    <property type="entry name" value="P-loop containing nucleoside triphosphate hydrolases"/>
    <property type="match status" value="1"/>
</dbReference>
<dbReference type="EMBL" id="JAFIMU010000004">
    <property type="protein sequence ID" value="MBN8227449.1"/>
    <property type="molecule type" value="Genomic_DNA"/>
</dbReference>
<dbReference type="Gene3D" id="3.40.50.300">
    <property type="entry name" value="P-loop containing nucleotide triphosphate hydrolases"/>
    <property type="match status" value="1"/>
</dbReference>
<evidence type="ECO:0000259" key="2">
    <source>
        <dbReference type="Pfam" id="PF07693"/>
    </source>
</evidence>
<dbReference type="RefSeq" id="WP_207050299.1">
    <property type="nucleotide sequence ID" value="NZ_JAFIMU010000004.1"/>
</dbReference>
<keyword evidence="1" id="KW-1133">Transmembrane helix</keyword>
<reference evidence="3 4" key="1">
    <citation type="submission" date="2021-02" db="EMBL/GenBank/DDBJ databases">
        <title>De Novo genome assembly of isolated myxobacteria.</title>
        <authorList>
            <person name="Stevens D.C."/>
        </authorList>
    </citation>
    <scope>NUCLEOTIDE SEQUENCE [LARGE SCALE GENOMIC DNA]</scope>
    <source>
        <strain evidence="3 4">ATCC 29039</strain>
    </source>
</reference>
<evidence type="ECO:0000256" key="1">
    <source>
        <dbReference type="SAM" id="Phobius"/>
    </source>
</evidence>